<dbReference type="RefSeq" id="WP_151419891.1">
    <property type="nucleotide sequence ID" value="NZ_CP104006.1"/>
</dbReference>
<gene>
    <name evidence="2" type="ORF">N0H69_11575</name>
</gene>
<sequence length="209" mass="24742">MSISIESYGPLNSNYINRIQDTLNKSVNEYPRTMCLRIDLHLPTDNINNHNADSTLITRFIISLKAQVEADLQRKVCAGKRVHPCRIRHIWVREFNPDGKKHYHLVLLFNKDTYAYPGSYYCKENGYVHNLSLMIMEAWVRTLNLHTQVNYQQHYSLVHFPSECYYHLNTNNQRFNTDYCTVMDRIIYLAKEHSKIGTDRQRNFGCSQY</sequence>
<evidence type="ECO:0000313" key="3">
    <source>
        <dbReference type="Proteomes" id="UP001057860"/>
    </source>
</evidence>
<protein>
    <submittedName>
        <fullName evidence="2">Inovirus Gp2 family protein</fullName>
    </submittedName>
</protein>
<dbReference type="EMBL" id="CP104006">
    <property type="protein sequence ID" value="UWM43375.1"/>
    <property type="molecule type" value="Genomic_DNA"/>
</dbReference>
<name>A0ABY5UKN9_9GAMM</name>
<reference evidence="2" key="1">
    <citation type="submission" date="2022-08" db="EMBL/GenBank/DDBJ databases">
        <authorList>
            <person name="Bogun A."/>
            <person name="Kislichkina A."/>
            <person name="Solomentsev V."/>
            <person name="Skryabin Y."/>
            <person name="Sizova A."/>
            <person name="Platonov M."/>
            <person name="Dentovskaya S."/>
        </authorList>
    </citation>
    <scope>NUCLEOTIDE SEQUENCE</scope>
    <source>
        <strain evidence="2">SCPM-O-B-7604</strain>
    </source>
</reference>
<dbReference type="Proteomes" id="UP001057860">
    <property type="component" value="Chromosome"/>
</dbReference>
<organism evidence="2 3">
    <name type="scientific">Yersinia alsatica</name>
    <dbReference type="NCBI Taxonomy" id="2890317"/>
    <lineage>
        <taxon>Bacteria</taxon>
        <taxon>Pseudomonadati</taxon>
        <taxon>Pseudomonadota</taxon>
        <taxon>Gammaproteobacteria</taxon>
        <taxon>Enterobacterales</taxon>
        <taxon>Yersiniaceae</taxon>
        <taxon>Yersinia</taxon>
    </lineage>
</organism>
<dbReference type="InterPro" id="IPR057271">
    <property type="entry name" value="YagK_YfjJ_C"/>
</dbReference>
<dbReference type="GeneID" id="75140648"/>
<keyword evidence="3" id="KW-1185">Reference proteome</keyword>
<proteinExistence type="predicted"/>
<dbReference type="Pfam" id="PF11726">
    <property type="entry name" value="YagK_YfjJ_C"/>
    <property type="match status" value="1"/>
</dbReference>
<evidence type="ECO:0000259" key="1">
    <source>
        <dbReference type="Pfam" id="PF11726"/>
    </source>
</evidence>
<evidence type="ECO:0000313" key="2">
    <source>
        <dbReference type="EMBL" id="UWM43375.1"/>
    </source>
</evidence>
<feature type="domain" description="YagK/YfjJ C-terminal" evidence="1">
    <location>
        <begin position="27"/>
        <end position="207"/>
    </location>
</feature>
<accession>A0ABY5UKN9</accession>